<dbReference type="EMBL" id="CP143807">
    <property type="protein sequence ID" value="WVO19987.1"/>
    <property type="molecule type" value="Genomic_DNA"/>
</dbReference>
<keyword evidence="3" id="KW-1185">Reference proteome</keyword>
<proteinExistence type="predicted"/>
<evidence type="ECO:0000313" key="2">
    <source>
        <dbReference type="EMBL" id="WVO19987.1"/>
    </source>
</evidence>
<feature type="region of interest" description="Disordered" evidence="1">
    <location>
        <begin position="1"/>
        <end position="106"/>
    </location>
</feature>
<feature type="compositionally biased region" description="Basic and acidic residues" evidence="1">
    <location>
        <begin position="35"/>
        <end position="45"/>
    </location>
</feature>
<evidence type="ECO:0000256" key="1">
    <source>
        <dbReference type="SAM" id="MobiDB-lite"/>
    </source>
</evidence>
<dbReference type="Proteomes" id="UP001432216">
    <property type="component" value="Chromosome 2"/>
</dbReference>
<gene>
    <name evidence="2" type="ORF">IAS62_001277</name>
</gene>
<dbReference type="RefSeq" id="XP_064719227.1">
    <property type="nucleotide sequence ID" value="XM_064863155.1"/>
</dbReference>
<reference evidence="2 3" key="1">
    <citation type="submission" date="2024-01" db="EMBL/GenBank/DDBJ databases">
        <title>Comparative genomics of Cryptococcus and Kwoniella reveals pathogenesis evolution and contrasting modes of karyotype evolution via chromosome fusion or intercentromeric recombination.</title>
        <authorList>
            <person name="Coelho M.A."/>
            <person name="David-Palma M."/>
            <person name="Shea T."/>
            <person name="Bowers K."/>
            <person name="McGinley-Smith S."/>
            <person name="Mohammad A.W."/>
            <person name="Gnirke A."/>
            <person name="Yurkov A.M."/>
            <person name="Nowrousian M."/>
            <person name="Sun S."/>
            <person name="Cuomo C.A."/>
            <person name="Heitman J."/>
        </authorList>
    </citation>
    <scope>NUCLEOTIDE SEQUENCE [LARGE SCALE GENOMIC DNA]</scope>
    <source>
        <strain evidence="2 3">7685027</strain>
    </source>
</reference>
<protein>
    <submittedName>
        <fullName evidence="2">Uncharacterized protein</fullName>
    </submittedName>
</protein>
<evidence type="ECO:0000313" key="3">
    <source>
        <dbReference type="Proteomes" id="UP001432216"/>
    </source>
</evidence>
<name>A0ABZ2ANE7_9TREE</name>
<organism evidence="2 3">
    <name type="scientific">Cryptococcus decagattii</name>
    <dbReference type="NCBI Taxonomy" id="1859122"/>
    <lineage>
        <taxon>Eukaryota</taxon>
        <taxon>Fungi</taxon>
        <taxon>Dikarya</taxon>
        <taxon>Basidiomycota</taxon>
        <taxon>Agaricomycotina</taxon>
        <taxon>Tremellomycetes</taxon>
        <taxon>Tremellales</taxon>
        <taxon>Cryptococcaceae</taxon>
        <taxon>Cryptococcus</taxon>
        <taxon>Cryptococcus gattii species complex</taxon>
    </lineage>
</organism>
<accession>A0ABZ2ANE7</accession>
<dbReference type="GeneID" id="89988052"/>
<feature type="compositionally biased region" description="Polar residues" evidence="1">
    <location>
        <begin position="48"/>
        <end position="63"/>
    </location>
</feature>
<sequence length="154" mass="16983">MDSNQLPSAFGKRAQYRPTKPIGNPLSPPSSSKGNTDRPGLEKLEYGPSNTRQGLKRTQSATSMHGMEGPFQRHRGNKRLSQPSTCKVGGTDRSSGVIPRPSRPMGVSYSTADGLRAIAKWLEWAHRPAGIISTESRCDSKPLVTRCNLIRYRY</sequence>